<feature type="region of interest" description="Disordered" evidence="1">
    <location>
        <begin position="17"/>
        <end position="37"/>
    </location>
</feature>
<name>A0AAW2BCZ7_9ROSI</name>
<dbReference type="PANTHER" id="PTHR37767">
    <property type="entry name" value="HYDROXYPROLINE-RICH GLYCOPROTEIN FAMILY PROTEIN"/>
    <property type="match status" value="1"/>
</dbReference>
<comment type="caution">
    <text evidence="2">The sequence shown here is derived from an EMBL/GenBank/DDBJ whole genome shotgun (WGS) entry which is preliminary data.</text>
</comment>
<sequence length="246" mass="26836">MVELACTGMPFLWEEKPGKPLPSFSQPPQDSVPLTPPANLISFPSPSVYSHSYSDDSFEADVETFGFETDDTFSSPPSLLANCLVSVTAISTVVPVEKISAEEYKSGELEAPSSPASETDSSASSYATGTASLVGAPFLECLFPLLPPTSGFLNKCPGKEGSNTWRANNDEQEEEFAEKGCSNEKTESINGFDEEQSVWMLHLHIWQQDDGRITQEGNALAKIETDVEEILYALWKKKILQSIPTI</sequence>
<evidence type="ECO:0000313" key="2">
    <source>
        <dbReference type="EMBL" id="KAK9983171.1"/>
    </source>
</evidence>
<organism evidence="2 3">
    <name type="scientific">Lithocarpus litseifolius</name>
    <dbReference type="NCBI Taxonomy" id="425828"/>
    <lineage>
        <taxon>Eukaryota</taxon>
        <taxon>Viridiplantae</taxon>
        <taxon>Streptophyta</taxon>
        <taxon>Embryophyta</taxon>
        <taxon>Tracheophyta</taxon>
        <taxon>Spermatophyta</taxon>
        <taxon>Magnoliopsida</taxon>
        <taxon>eudicotyledons</taxon>
        <taxon>Gunneridae</taxon>
        <taxon>Pentapetalae</taxon>
        <taxon>rosids</taxon>
        <taxon>fabids</taxon>
        <taxon>Fagales</taxon>
        <taxon>Fagaceae</taxon>
        <taxon>Lithocarpus</taxon>
    </lineage>
</organism>
<accession>A0AAW2BCZ7</accession>
<dbReference type="PANTHER" id="PTHR37767:SF1">
    <property type="entry name" value="HYDROXYPROLINE-RICH GLYCOPROTEIN FAMILY PROTEIN"/>
    <property type="match status" value="1"/>
</dbReference>
<keyword evidence="3" id="KW-1185">Reference proteome</keyword>
<proteinExistence type="predicted"/>
<reference evidence="2 3" key="1">
    <citation type="submission" date="2024-01" db="EMBL/GenBank/DDBJ databases">
        <title>A telomere-to-telomere, gap-free genome of sweet tea (Lithocarpus litseifolius).</title>
        <authorList>
            <person name="Zhou J."/>
        </authorList>
    </citation>
    <scope>NUCLEOTIDE SEQUENCE [LARGE SCALE GENOMIC DNA]</scope>
    <source>
        <strain evidence="2">Zhou-2022a</strain>
        <tissue evidence="2">Leaf</tissue>
    </source>
</reference>
<dbReference type="AlphaFoldDB" id="A0AAW2BCZ7"/>
<evidence type="ECO:0000256" key="1">
    <source>
        <dbReference type="SAM" id="MobiDB-lite"/>
    </source>
</evidence>
<evidence type="ECO:0000313" key="3">
    <source>
        <dbReference type="Proteomes" id="UP001459277"/>
    </source>
</evidence>
<dbReference type="EMBL" id="JAZDWU010000012">
    <property type="protein sequence ID" value="KAK9983171.1"/>
    <property type="molecule type" value="Genomic_DNA"/>
</dbReference>
<gene>
    <name evidence="2" type="ORF">SO802_032696</name>
</gene>
<protein>
    <submittedName>
        <fullName evidence="2">Uncharacterized protein</fullName>
    </submittedName>
</protein>
<dbReference type="Proteomes" id="UP001459277">
    <property type="component" value="Unassembled WGS sequence"/>
</dbReference>